<protein>
    <submittedName>
        <fullName evidence="2">Uncharacterized protein</fullName>
    </submittedName>
</protein>
<feature type="region of interest" description="Disordered" evidence="1">
    <location>
        <begin position="1"/>
        <end position="94"/>
    </location>
</feature>
<feature type="compositionally biased region" description="Basic and acidic residues" evidence="1">
    <location>
        <begin position="12"/>
        <end position="22"/>
    </location>
</feature>
<feature type="non-terminal residue" evidence="2">
    <location>
        <position position="107"/>
    </location>
</feature>
<reference evidence="2" key="1">
    <citation type="submission" date="2020-02" db="EMBL/GenBank/DDBJ databases">
        <authorList>
            <person name="Meier V. D."/>
        </authorList>
    </citation>
    <scope>NUCLEOTIDE SEQUENCE</scope>
    <source>
        <strain evidence="2">AVDCRST_MAG16</strain>
    </source>
</reference>
<accession>A0A6J4M7R4</accession>
<dbReference type="AlphaFoldDB" id="A0A6J4M7R4"/>
<evidence type="ECO:0000256" key="1">
    <source>
        <dbReference type="SAM" id="MobiDB-lite"/>
    </source>
</evidence>
<proteinExistence type="predicted"/>
<organism evidence="2">
    <name type="scientific">uncultured Frankineae bacterium</name>
    <dbReference type="NCBI Taxonomy" id="437475"/>
    <lineage>
        <taxon>Bacteria</taxon>
        <taxon>Bacillati</taxon>
        <taxon>Actinomycetota</taxon>
        <taxon>Actinomycetes</taxon>
        <taxon>Frankiales</taxon>
        <taxon>environmental samples</taxon>
    </lineage>
</organism>
<feature type="compositionally biased region" description="Basic and acidic residues" evidence="1">
    <location>
        <begin position="42"/>
        <end position="69"/>
    </location>
</feature>
<evidence type="ECO:0000313" key="2">
    <source>
        <dbReference type="EMBL" id="CAA9352507.1"/>
    </source>
</evidence>
<gene>
    <name evidence="2" type="ORF">AVDCRST_MAG16-2456</name>
</gene>
<dbReference type="EMBL" id="CADCUE010000228">
    <property type="protein sequence ID" value="CAA9352507.1"/>
    <property type="molecule type" value="Genomic_DNA"/>
</dbReference>
<sequence length="107" mass="11341">GGARGELGAGQSERRARGEAGVHGRRREAPAGPLPLRGAGRGPDRLPDLREGGRHGDDDAHDRAAADRGPRHRRRAHPHGRGLGPFRGAADRPAVLVRPVVAAQERL</sequence>
<feature type="compositionally biased region" description="Basic residues" evidence="1">
    <location>
        <begin position="70"/>
        <end position="80"/>
    </location>
</feature>
<name>A0A6J4M7R4_9ACTN</name>
<feature type="non-terminal residue" evidence="2">
    <location>
        <position position="1"/>
    </location>
</feature>